<accession>A0AAI8Z6Q3</accession>
<keyword evidence="1" id="KW-1133">Transmembrane helix</keyword>
<gene>
    <name evidence="2" type="ORF">LECACI_7A008893</name>
</gene>
<keyword evidence="1" id="KW-0812">Transmembrane</keyword>
<evidence type="ECO:0000313" key="2">
    <source>
        <dbReference type="EMBL" id="CAK4033735.1"/>
    </source>
</evidence>
<organism evidence="2 3">
    <name type="scientific">Lecanosticta acicola</name>
    <dbReference type="NCBI Taxonomy" id="111012"/>
    <lineage>
        <taxon>Eukaryota</taxon>
        <taxon>Fungi</taxon>
        <taxon>Dikarya</taxon>
        <taxon>Ascomycota</taxon>
        <taxon>Pezizomycotina</taxon>
        <taxon>Dothideomycetes</taxon>
        <taxon>Dothideomycetidae</taxon>
        <taxon>Mycosphaerellales</taxon>
        <taxon>Mycosphaerellaceae</taxon>
        <taxon>Lecanosticta</taxon>
    </lineage>
</organism>
<name>A0AAI8Z6Q3_9PEZI</name>
<evidence type="ECO:0000256" key="1">
    <source>
        <dbReference type="SAM" id="Phobius"/>
    </source>
</evidence>
<protein>
    <submittedName>
        <fullName evidence="2">Uncharacterized protein</fullName>
    </submittedName>
</protein>
<comment type="caution">
    <text evidence="2">The sequence shown here is derived from an EMBL/GenBank/DDBJ whole genome shotgun (WGS) entry which is preliminary data.</text>
</comment>
<feature type="transmembrane region" description="Helical" evidence="1">
    <location>
        <begin position="41"/>
        <end position="61"/>
    </location>
</feature>
<feature type="transmembrane region" description="Helical" evidence="1">
    <location>
        <begin position="6"/>
        <end position="29"/>
    </location>
</feature>
<reference evidence="2" key="1">
    <citation type="submission" date="2023-11" db="EMBL/GenBank/DDBJ databases">
        <authorList>
            <person name="Alioto T."/>
            <person name="Alioto T."/>
            <person name="Gomez Garrido J."/>
        </authorList>
    </citation>
    <scope>NUCLEOTIDE SEQUENCE</scope>
</reference>
<dbReference type="Proteomes" id="UP001296104">
    <property type="component" value="Unassembled WGS sequence"/>
</dbReference>
<dbReference type="EMBL" id="CAVMBE010000092">
    <property type="protein sequence ID" value="CAK4033735.1"/>
    <property type="molecule type" value="Genomic_DNA"/>
</dbReference>
<evidence type="ECO:0000313" key="3">
    <source>
        <dbReference type="Proteomes" id="UP001296104"/>
    </source>
</evidence>
<keyword evidence="1" id="KW-0472">Membrane</keyword>
<keyword evidence="3" id="KW-1185">Reference proteome</keyword>
<dbReference type="AlphaFoldDB" id="A0AAI8Z6Q3"/>
<proteinExistence type="predicted"/>
<sequence>MAQALSIFSQLWHLCSLSVWLAVHTGLWILKIRRRLRDEGVLYPSALLAVGFVTLFLPRGAYNTKGHEQVFPIWITLGDMFTVVPNLAIFGVVNVAVFAMVKAGIMQWATRAGSLHPQPFTWYHE</sequence>
<feature type="transmembrane region" description="Helical" evidence="1">
    <location>
        <begin position="73"/>
        <end position="101"/>
    </location>
</feature>